<dbReference type="Proteomes" id="UP001295444">
    <property type="component" value="Chromosome 06"/>
</dbReference>
<feature type="region of interest" description="Disordered" evidence="1">
    <location>
        <begin position="1"/>
        <end position="21"/>
    </location>
</feature>
<protein>
    <submittedName>
        <fullName evidence="2">Uncharacterized protein</fullName>
    </submittedName>
</protein>
<evidence type="ECO:0000256" key="1">
    <source>
        <dbReference type="SAM" id="MobiDB-lite"/>
    </source>
</evidence>
<reference evidence="2" key="1">
    <citation type="submission" date="2022-03" db="EMBL/GenBank/DDBJ databases">
        <authorList>
            <person name="Alioto T."/>
            <person name="Alioto T."/>
            <person name="Gomez Garrido J."/>
        </authorList>
    </citation>
    <scope>NUCLEOTIDE SEQUENCE</scope>
</reference>
<feature type="compositionally biased region" description="Basic residues" evidence="1">
    <location>
        <begin position="1"/>
        <end position="10"/>
    </location>
</feature>
<name>A0AAD1WE40_PELCU</name>
<feature type="non-terminal residue" evidence="2">
    <location>
        <position position="1"/>
    </location>
</feature>
<feature type="region of interest" description="Disordered" evidence="1">
    <location>
        <begin position="77"/>
        <end position="98"/>
    </location>
</feature>
<evidence type="ECO:0000313" key="2">
    <source>
        <dbReference type="EMBL" id="CAH2300692.1"/>
    </source>
</evidence>
<proteinExistence type="predicted"/>
<keyword evidence="3" id="KW-1185">Reference proteome</keyword>
<feature type="region of interest" description="Disordered" evidence="1">
    <location>
        <begin position="35"/>
        <end position="65"/>
    </location>
</feature>
<dbReference type="EMBL" id="OW240917">
    <property type="protein sequence ID" value="CAH2300692.1"/>
    <property type="molecule type" value="Genomic_DNA"/>
</dbReference>
<sequence>QTGTKQKHWPPKASHTVDQRITPHTSAAWWDLDWLTPDPQKTQVQGTEEMGKKSHKSQASTPQDMQDIGMLLQRTQKHKELEQTETKACAHQRKEGGE</sequence>
<accession>A0AAD1WE40</accession>
<evidence type="ECO:0000313" key="3">
    <source>
        <dbReference type="Proteomes" id="UP001295444"/>
    </source>
</evidence>
<organism evidence="2 3">
    <name type="scientific">Pelobates cultripes</name>
    <name type="common">Western spadefoot toad</name>
    <dbReference type="NCBI Taxonomy" id="61616"/>
    <lineage>
        <taxon>Eukaryota</taxon>
        <taxon>Metazoa</taxon>
        <taxon>Chordata</taxon>
        <taxon>Craniata</taxon>
        <taxon>Vertebrata</taxon>
        <taxon>Euteleostomi</taxon>
        <taxon>Amphibia</taxon>
        <taxon>Batrachia</taxon>
        <taxon>Anura</taxon>
        <taxon>Pelobatoidea</taxon>
        <taxon>Pelobatidae</taxon>
        <taxon>Pelobates</taxon>
    </lineage>
</organism>
<dbReference type="AlphaFoldDB" id="A0AAD1WE40"/>
<gene>
    <name evidence="2" type="ORF">PECUL_23A017715</name>
</gene>